<keyword evidence="3" id="KW-0926">Vacuole</keyword>
<keyword evidence="4" id="KW-0732">Signal</keyword>
<feature type="non-terminal residue" evidence="8">
    <location>
        <position position="391"/>
    </location>
</feature>
<dbReference type="Gramene" id="Psat03G0259600-T1">
    <property type="protein sequence ID" value="KAI5427247.1"/>
    <property type="gene ID" value="KIW84_032596"/>
</dbReference>
<dbReference type="AlphaFoldDB" id="A0A9D4XUP5"/>
<dbReference type="SUPFAM" id="SSF63829">
    <property type="entry name" value="Calcium-dependent phosphotriesterase"/>
    <property type="match status" value="1"/>
</dbReference>
<dbReference type="InterPro" id="IPR011042">
    <property type="entry name" value="6-blade_b-propeller_TolB-like"/>
</dbReference>
<protein>
    <submittedName>
        <fullName evidence="8">Protein STRICTOSIDINE SYNTHASE-LIKE 10</fullName>
    </submittedName>
</protein>
<evidence type="ECO:0000256" key="3">
    <source>
        <dbReference type="ARBA" id="ARBA00022554"/>
    </source>
</evidence>
<dbReference type="GO" id="GO:0016787">
    <property type="term" value="F:hydrolase activity"/>
    <property type="evidence" value="ECO:0007669"/>
    <property type="project" value="TreeGrafter"/>
</dbReference>
<dbReference type="Proteomes" id="UP001058974">
    <property type="component" value="Chromosome 3"/>
</dbReference>
<dbReference type="GO" id="GO:0012505">
    <property type="term" value="C:endomembrane system"/>
    <property type="evidence" value="ECO:0007669"/>
    <property type="project" value="TreeGrafter"/>
</dbReference>
<comment type="subcellular location">
    <subcellularLocation>
        <location evidence="1">Vacuole</location>
    </subcellularLocation>
</comment>
<dbReference type="PANTHER" id="PTHR10426">
    <property type="entry name" value="STRICTOSIDINE SYNTHASE-RELATED"/>
    <property type="match status" value="1"/>
</dbReference>
<evidence type="ECO:0000313" key="8">
    <source>
        <dbReference type="EMBL" id="KAI5427247.1"/>
    </source>
</evidence>
<sequence length="391" mass="43081">PALSLSFPDFPTLVPLLLFLFLMNSTVITAAIFLALFAITFTLFNPLNLFTPLPIPGSKDHLHAAHLLHVTGAVGPESLVFDSLGDGPYTGVADGRILKWEGEERGWTQFAVTSSNRSDCVRPFAPELEHVCGRPLGLKFDKKNGDLYIADSYLGLKVVGPAGGLAAEVATEAEGQPFRFTNDMDISEDEDVIYFTDSSTVYQRRQFMLILLSGDKTGRLMKYDKSTKEVKVLLRDLAFPNGVALSKDGSFLLVAETSTHRILRLWLHGPKSGQVDTFAIVPGFPDNIRRNSEGQFWVALHAKETPFARWIASNLWAGKALLKLGNFKQLHASVAKKPHAAAIKLSDEGEILEVLEDCEGKTLKFISEVEEKDGKLWIASVLMPYIGVYSL</sequence>
<proteinExistence type="inferred from homology"/>
<feature type="transmembrane region" description="Helical" evidence="6">
    <location>
        <begin position="16"/>
        <end position="44"/>
    </location>
</feature>
<comment type="similarity">
    <text evidence="2">Belongs to the strictosidine synthase family.</text>
</comment>
<reference evidence="8 9" key="1">
    <citation type="journal article" date="2022" name="Nat. Genet.">
        <title>Improved pea reference genome and pan-genome highlight genomic features and evolutionary characteristics.</title>
        <authorList>
            <person name="Yang T."/>
            <person name="Liu R."/>
            <person name="Luo Y."/>
            <person name="Hu S."/>
            <person name="Wang D."/>
            <person name="Wang C."/>
            <person name="Pandey M.K."/>
            <person name="Ge S."/>
            <person name="Xu Q."/>
            <person name="Li N."/>
            <person name="Li G."/>
            <person name="Huang Y."/>
            <person name="Saxena R.K."/>
            <person name="Ji Y."/>
            <person name="Li M."/>
            <person name="Yan X."/>
            <person name="He Y."/>
            <person name="Liu Y."/>
            <person name="Wang X."/>
            <person name="Xiang C."/>
            <person name="Varshney R.K."/>
            <person name="Ding H."/>
            <person name="Gao S."/>
            <person name="Zong X."/>
        </authorList>
    </citation>
    <scope>NUCLEOTIDE SEQUENCE [LARGE SCALE GENOMIC DNA]</scope>
    <source>
        <strain evidence="8 9">cv. Zhongwan 6</strain>
    </source>
</reference>
<evidence type="ECO:0000256" key="2">
    <source>
        <dbReference type="ARBA" id="ARBA00009191"/>
    </source>
</evidence>
<organism evidence="8 9">
    <name type="scientific">Pisum sativum</name>
    <name type="common">Garden pea</name>
    <name type="synonym">Lathyrus oleraceus</name>
    <dbReference type="NCBI Taxonomy" id="3888"/>
    <lineage>
        <taxon>Eukaryota</taxon>
        <taxon>Viridiplantae</taxon>
        <taxon>Streptophyta</taxon>
        <taxon>Embryophyta</taxon>
        <taxon>Tracheophyta</taxon>
        <taxon>Spermatophyta</taxon>
        <taxon>Magnoliopsida</taxon>
        <taxon>eudicotyledons</taxon>
        <taxon>Gunneridae</taxon>
        <taxon>Pentapetalae</taxon>
        <taxon>rosids</taxon>
        <taxon>fabids</taxon>
        <taxon>Fabales</taxon>
        <taxon>Fabaceae</taxon>
        <taxon>Papilionoideae</taxon>
        <taxon>50 kb inversion clade</taxon>
        <taxon>NPAAA clade</taxon>
        <taxon>Hologalegina</taxon>
        <taxon>IRL clade</taxon>
        <taxon>Fabeae</taxon>
        <taxon>Lathyrus</taxon>
    </lineage>
</organism>
<name>A0A9D4XUP5_PEA</name>
<gene>
    <name evidence="8" type="ORF">KIW84_032596</name>
</gene>
<keyword evidence="5" id="KW-0325">Glycoprotein</keyword>
<evidence type="ECO:0000259" key="7">
    <source>
        <dbReference type="Pfam" id="PF03088"/>
    </source>
</evidence>
<feature type="domain" description="Strictosidine synthase conserved region" evidence="7">
    <location>
        <begin position="182"/>
        <end position="269"/>
    </location>
</feature>
<comment type="caution">
    <text evidence="8">The sequence shown here is derived from an EMBL/GenBank/DDBJ whole genome shotgun (WGS) entry which is preliminary data.</text>
</comment>
<dbReference type="FunFam" id="2.120.10.30:FF:000032">
    <property type="entry name" value="Protein STRICTOSIDINE SYNTHASE-LIKE 13"/>
    <property type="match status" value="1"/>
</dbReference>
<dbReference type="InterPro" id="IPR018119">
    <property type="entry name" value="Strictosidine_synth_cons-reg"/>
</dbReference>
<dbReference type="Pfam" id="PF03088">
    <property type="entry name" value="Str_synth"/>
    <property type="match status" value="1"/>
</dbReference>
<evidence type="ECO:0000256" key="6">
    <source>
        <dbReference type="SAM" id="Phobius"/>
    </source>
</evidence>
<dbReference type="Pfam" id="PF20067">
    <property type="entry name" value="SSL_N"/>
    <property type="match status" value="1"/>
</dbReference>
<dbReference type="EMBL" id="JAMSHJ010000003">
    <property type="protein sequence ID" value="KAI5427247.1"/>
    <property type="molecule type" value="Genomic_DNA"/>
</dbReference>
<keyword evidence="6" id="KW-1133">Transmembrane helix</keyword>
<evidence type="ECO:0000256" key="5">
    <source>
        <dbReference type="ARBA" id="ARBA00023180"/>
    </source>
</evidence>
<keyword evidence="6" id="KW-0472">Membrane</keyword>
<keyword evidence="9" id="KW-1185">Reference proteome</keyword>
<evidence type="ECO:0000256" key="4">
    <source>
        <dbReference type="ARBA" id="ARBA00022729"/>
    </source>
</evidence>
<keyword evidence="6" id="KW-0812">Transmembrane</keyword>
<evidence type="ECO:0000313" key="9">
    <source>
        <dbReference type="Proteomes" id="UP001058974"/>
    </source>
</evidence>
<dbReference type="PANTHER" id="PTHR10426:SF69">
    <property type="entry name" value="PROTEIN STRICTOSIDINE SYNTHASE-LIKE 10"/>
    <property type="match status" value="1"/>
</dbReference>
<accession>A0A9D4XUP5</accession>
<evidence type="ECO:0000256" key="1">
    <source>
        <dbReference type="ARBA" id="ARBA00004116"/>
    </source>
</evidence>
<dbReference type="Gene3D" id="2.120.10.30">
    <property type="entry name" value="TolB, C-terminal domain"/>
    <property type="match status" value="1"/>
</dbReference>
<dbReference type="GO" id="GO:0005773">
    <property type="term" value="C:vacuole"/>
    <property type="evidence" value="ECO:0007669"/>
    <property type="project" value="UniProtKB-SubCell"/>
</dbReference>